<dbReference type="Proteomes" id="UP000297851">
    <property type="component" value="Unassembled WGS sequence"/>
</dbReference>
<accession>A0ABY2JK80</accession>
<comment type="caution">
    <text evidence="3">The sequence shown here is derived from an EMBL/GenBank/DDBJ whole genome shotgun (WGS) entry which is preliminary data.</text>
</comment>
<feature type="transmembrane region" description="Helical" evidence="1">
    <location>
        <begin position="93"/>
        <end position="113"/>
    </location>
</feature>
<dbReference type="EMBL" id="SOGO01000002">
    <property type="protein sequence ID" value="TFD07341.1"/>
    <property type="molecule type" value="Genomic_DNA"/>
</dbReference>
<keyword evidence="4" id="KW-1185">Reference proteome</keyword>
<dbReference type="RefSeq" id="WP_134371437.1">
    <property type="nucleotide sequence ID" value="NZ_SOGO01000002.1"/>
</dbReference>
<keyword evidence="1" id="KW-1133">Transmembrane helix</keyword>
<feature type="chain" id="PRO_5047035945" description="DUF5134 domain-containing protein" evidence="2">
    <location>
        <begin position="19"/>
        <end position="157"/>
    </location>
</feature>
<organism evidence="3 4">
    <name type="scientific">Cryobacterium sandaracinum</name>
    <dbReference type="NCBI Taxonomy" id="1259247"/>
    <lineage>
        <taxon>Bacteria</taxon>
        <taxon>Bacillati</taxon>
        <taxon>Actinomycetota</taxon>
        <taxon>Actinomycetes</taxon>
        <taxon>Micrococcales</taxon>
        <taxon>Microbacteriaceae</taxon>
        <taxon>Cryobacterium</taxon>
    </lineage>
</organism>
<name>A0ABY2JK80_9MICO</name>
<sequence length="157" mass="14637">MSVMWVAMLPAASTKATAASVGSVAVVGSVGSVAVAGAGAGTSAMASATASATAAAVPAAAAPVAAAPVAAGTAVGNGAHAGHAPAITDGGTLPAWLVVLLAAAYVAPAASAVRSARRPTGSGVEPATLRLESAQHLSMALTMTLMAAGMFLSLTGC</sequence>
<protein>
    <recommendedName>
        <fullName evidence="5">DUF5134 domain-containing protein</fullName>
    </recommendedName>
</protein>
<evidence type="ECO:0000256" key="1">
    <source>
        <dbReference type="SAM" id="Phobius"/>
    </source>
</evidence>
<gene>
    <name evidence="3" type="ORF">E3T25_00075</name>
</gene>
<evidence type="ECO:0008006" key="5">
    <source>
        <dbReference type="Google" id="ProtNLM"/>
    </source>
</evidence>
<reference evidence="3 4" key="1">
    <citation type="submission" date="2019-03" db="EMBL/GenBank/DDBJ databases">
        <title>Genomics of glacier-inhabiting Cryobacterium strains.</title>
        <authorList>
            <person name="Liu Q."/>
            <person name="Xin Y.-H."/>
        </authorList>
    </citation>
    <scope>NUCLEOTIDE SEQUENCE [LARGE SCALE GENOMIC DNA]</scope>
    <source>
        <strain evidence="3 4">TMT2-16</strain>
    </source>
</reference>
<evidence type="ECO:0000256" key="2">
    <source>
        <dbReference type="SAM" id="SignalP"/>
    </source>
</evidence>
<keyword evidence="1" id="KW-0812">Transmembrane</keyword>
<feature type="signal peptide" evidence="2">
    <location>
        <begin position="1"/>
        <end position="18"/>
    </location>
</feature>
<keyword evidence="2" id="KW-0732">Signal</keyword>
<evidence type="ECO:0000313" key="4">
    <source>
        <dbReference type="Proteomes" id="UP000297851"/>
    </source>
</evidence>
<evidence type="ECO:0000313" key="3">
    <source>
        <dbReference type="EMBL" id="TFD07341.1"/>
    </source>
</evidence>
<proteinExistence type="predicted"/>
<feature type="transmembrane region" description="Helical" evidence="1">
    <location>
        <begin position="134"/>
        <end position="154"/>
    </location>
</feature>
<keyword evidence="1" id="KW-0472">Membrane</keyword>